<dbReference type="SUPFAM" id="SSF141734">
    <property type="entry name" value="HisI-like"/>
    <property type="match status" value="1"/>
</dbReference>
<keyword evidence="19" id="KW-1185">Reference proteome</keyword>
<evidence type="ECO:0000256" key="13">
    <source>
        <dbReference type="ARBA" id="ARBA00022840"/>
    </source>
</evidence>
<dbReference type="InterPro" id="IPR002496">
    <property type="entry name" value="PRib_AMP_CycHydrolase_dom"/>
</dbReference>
<dbReference type="EC" id="3.5.4.19" evidence="16"/>
<dbReference type="Gene3D" id="1.10.287.1080">
    <property type="entry name" value="MazG-like"/>
    <property type="match status" value="1"/>
</dbReference>
<evidence type="ECO:0000256" key="1">
    <source>
        <dbReference type="ARBA" id="ARBA00000024"/>
    </source>
</evidence>
<comment type="caution">
    <text evidence="18">The sequence shown here is derived from an EMBL/GenBank/DDBJ whole genome shotgun (WGS) entry which is preliminary data.</text>
</comment>
<comment type="subcellular location">
    <subcellularLocation>
        <location evidence="3 16">Cytoplasm</location>
    </subcellularLocation>
</comment>
<feature type="domain" description="Phosphoribosyl-AMP cyclohydrolase" evidence="17">
    <location>
        <begin position="32"/>
        <end position="104"/>
    </location>
</feature>
<evidence type="ECO:0000256" key="12">
    <source>
        <dbReference type="ARBA" id="ARBA00022801"/>
    </source>
</evidence>
<organism evidence="18 19">
    <name type="scientific">Hyphobacterium lacteum</name>
    <dbReference type="NCBI Taxonomy" id="3116575"/>
    <lineage>
        <taxon>Bacteria</taxon>
        <taxon>Pseudomonadati</taxon>
        <taxon>Pseudomonadota</taxon>
        <taxon>Alphaproteobacteria</taxon>
        <taxon>Maricaulales</taxon>
        <taxon>Maricaulaceae</taxon>
        <taxon>Hyphobacterium</taxon>
    </lineage>
</organism>
<evidence type="ECO:0000256" key="5">
    <source>
        <dbReference type="ARBA" id="ARBA00005204"/>
    </source>
</evidence>
<dbReference type="PANTHER" id="PTHR42945">
    <property type="entry name" value="HISTIDINE BIOSYNTHESIS BIFUNCTIONAL PROTEIN"/>
    <property type="match status" value="1"/>
</dbReference>
<evidence type="ECO:0000256" key="16">
    <source>
        <dbReference type="HAMAP-Rule" id="MF_01019"/>
    </source>
</evidence>
<comment type="catalytic activity">
    <reaction evidence="1 16">
        <text>1-(5-phospho-beta-D-ribosyl)-5'-AMP + H2O = 1-(5-phospho-beta-D-ribosyl)-5-[(5-phospho-beta-D-ribosylamino)methylideneamino]imidazole-4-carboxamide</text>
        <dbReference type="Rhea" id="RHEA:20049"/>
        <dbReference type="ChEBI" id="CHEBI:15377"/>
        <dbReference type="ChEBI" id="CHEBI:58435"/>
        <dbReference type="ChEBI" id="CHEBI:59457"/>
        <dbReference type="EC" id="3.5.4.19"/>
    </reaction>
</comment>
<keyword evidence="11 16" id="KW-0547">Nucleotide-binding</keyword>
<dbReference type="GO" id="GO:0004635">
    <property type="term" value="F:phosphoribosyl-AMP cyclohydrolase activity"/>
    <property type="evidence" value="ECO:0007669"/>
    <property type="project" value="UniProtKB-EC"/>
</dbReference>
<evidence type="ECO:0000259" key="17">
    <source>
        <dbReference type="Pfam" id="PF01502"/>
    </source>
</evidence>
<comment type="similarity">
    <text evidence="8">Belongs to the PRA-PH family.</text>
</comment>
<accession>A0ABU7LSD1</accession>
<evidence type="ECO:0000256" key="7">
    <source>
        <dbReference type="ARBA" id="ARBA00008299"/>
    </source>
</evidence>
<dbReference type="InterPro" id="IPR008179">
    <property type="entry name" value="HisE"/>
</dbReference>
<proteinExistence type="inferred from homology"/>
<dbReference type="NCBIfam" id="NF002747">
    <property type="entry name" value="PRK02759.1"/>
    <property type="match status" value="1"/>
</dbReference>
<dbReference type="EC" id="3.6.1.31" evidence="16"/>
<evidence type="ECO:0000256" key="10">
    <source>
        <dbReference type="ARBA" id="ARBA00022605"/>
    </source>
</evidence>
<dbReference type="InterPro" id="IPR021130">
    <property type="entry name" value="PRib-ATP_PPHydrolase-like"/>
</dbReference>
<dbReference type="NCBIfam" id="TIGR03188">
    <property type="entry name" value="histidine_hisI"/>
    <property type="match status" value="1"/>
</dbReference>
<evidence type="ECO:0000256" key="3">
    <source>
        <dbReference type="ARBA" id="ARBA00004496"/>
    </source>
</evidence>
<comment type="pathway">
    <text evidence="4 16">Amino-acid biosynthesis; L-histidine biosynthesis; L-histidine from 5-phospho-alpha-D-ribose 1-diphosphate: step 3/9.</text>
</comment>
<dbReference type="GO" id="GO:0004636">
    <property type="term" value="F:phosphoribosyl-ATP diphosphatase activity"/>
    <property type="evidence" value="ECO:0007669"/>
    <property type="project" value="UniProtKB-EC"/>
</dbReference>
<evidence type="ECO:0000256" key="15">
    <source>
        <dbReference type="ARBA" id="ARBA00023268"/>
    </source>
</evidence>
<dbReference type="EMBL" id="JAZDRP010000006">
    <property type="protein sequence ID" value="MEE2526825.1"/>
    <property type="molecule type" value="Genomic_DNA"/>
</dbReference>
<dbReference type="HAMAP" id="MF_01019">
    <property type="entry name" value="HisIE"/>
    <property type="match status" value="1"/>
</dbReference>
<dbReference type="Proteomes" id="UP001354971">
    <property type="component" value="Unassembled WGS sequence"/>
</dbReference>
<keyword evidence="15 16" id="KW-0511">Multifunctional enzyme</keyword>
<comment type="similarity">
    <text evidence="7 16">In the N-terminal section; belongs to the PRA-CH family.</text>
</comment>
<feature type="region of interest" description="Phosphoribosyl-AMP cyclohydrolase" evidence="16">
    <location>
        <begin position="1"/>
        <end position="111"/>
    </location>
</feature>
<dbReference type="Pfam" id="PF01502">
    <property type="entry name" value="PRA-CH"/>
    <property type="match status" value="1"/>
</dbReference>
<evidence type="ECO:0000313" key="18">
    <source>
        <dbReference type="EMBL" id="MEE2526825.1"/>
    </source>
</evidence>
<keyword evidence="9 16" id="KW-0963">Cytoplasm</keyword>
<dbReference type="RefSeq" id="WP_330199488.1">
    <property type="nucleotide sequence ID" value="NZ_JAZDRP010000006.1"/>
</dbReference>
<comment type="similarity">
    <text evidence="6 16">In the C-terminal section; belongs to the PRA-PH family.</text>
</comment>
<keyword evidence="10 16" id="KW-0028">Amino-acid biosynthesis</keyword>
<dbReference type="InterPro" id="IPR023019">
    <property type="entry name" value="His_synth_HisIE"/>
</dbReference>
<name>A0ABU7LSD1_9PROT</name>
<comment type="pathway">
    <text evidence="5 16">Amino-acid biosynthesis; L-histidine biosynthesis; L-histidine from 5-phospho-alpha-D-ribose 1-diphosphate: step 2/9.</text>
</comment>
<comment type="catalytic activity">
    <reaction evidence="2 16">
        <text>1-(5-phospho-beta-D-ribosyl)-ATP + H2O = 1-(5-phospho-beta-D-ribosyl)-5'-AMP + diphosphate + H(+)</text>
        <dbReference type="Rhea" id="RHEA:22828"/>
        <dbReference type="ChEBI" id="CHEBI:15377"/>
        <dbReference type="ChEBI" id="CHEBI:15378"/>
        <dbReference type="ChEBI" id="CHEBI:33019"/>
        <dbReference type="ChEBI" id="CHEBI:59457"/>
        <dbReference type="ChEBI" id="CHEBI:73183"/>
        <dbReference type="EC" id="3.6.1.31"/>
    </reaction>
</comment>
<evidence type="ECO:0000256" key="8">
    <source>
        <dbReference type="ARBA" id="ARBA00009392"/>
    </source>
</evidence>
<keyword evidence="13 16" id="KW-0067">ATP-binding</keyword>
<sequence>MTRDEIDQLDFSKGSGLVPAIIQDAQSRSVLMLGYMNREAAEQTLETGRVTFFSRSRQSLWVKGETSGNVLHLVSMTADCDRDCLRVEARPEGPVCHTGSPTCFGNNDPGIIRTLEALYDTREDAGTSYVARLKAAGTRKIAQKIGEEGVEVALALTGEDNEAVCSEAADLVFHLVMGLKARGLTFDDVLTELAERRRTSVETR</sequence>
<dbReference type="CDD" id="cd11534">
    <property type="entry name" value="NTP-PPase_HisIE_like"/>
    <property type="match status" value="1"/>
</dbReference>
<evidence type="ECO:0000256" key="9">
    <source>
        <dbReference type="ARBA" id="ARBA00022490"/>
    </source>
</evidence>
<feature type="region of interest" description="Phosphoribosyl-ATP pyrophosphohydrolase" evidence="16">
    <location>
        <begin position="112"/>
        <end position="204"/>
    </location>
</feature>
<keyword evidence="12 16" id="KW-0378">Hydrolase</keyword>
<evidence type="ECO:0000256" key="2">
    <source>
        <dbReference type="ARBA" id="ARBA00001460"/>
    </source>
</evidence>
<dbReference type="NCBIfam" id="NF000768">
    <property type="entry name" value="PRK00051.1"/>
    <property type="match status" value="1"/>
</dbReference>
<protein>
    <recommendedName>
        <fullName evidence="16">Histidine biosynthesis bifunctional protein HisIE</fullName>
    </recommendedName>
    <domain>
        <recommendedName>
            <fullName evidence="16">Phosphoribosyl-AMP cyclohydrolase</fullName>
            <shortName evidence="16">PRA-CH</shortName>
            <ecNumber evidence="16">3.5.4.19</ecNumber>
        </recommendedName>
    </domain>
    <domain>
        <recommendedName>
            <fullName evidence="16">Phosphoribosyl-ATP pyrophosphatase</fullName>
            <shortName evidence="16">PRA-PH</shortName>
            <ecNumber evidence="16">3.6.1.31</ecNumber>
        </recommendedName>
    </domain>
</protein>
<dbReference type="SUPFAM" id="SSF101386">
    <property type="entry name" value="all-alpha NTP pyrophosphatases"/>
    <property type="match status" value="1"/>
</dbReference>
<dbReference type="Gene3D" id="3.10.20.810">
    <property type="entry name" value="Phosphoribosyl-AMP cyclohydrolase"/>
    <property type="match status" value="1"/>
</dbReference>
<evidence type="ECO:0000256" key="4">
    <source>
        <dbReference type="ARBA" id="ARBA00005169"/>
    </source>
</evidence>
<dbReference type="Pfam" id="PF01503">
    <property type="entry name" value="PRA-PH"/>
    <property type="match status" value="1"/>
</dbReference>
<evidence type="ECO:0000256" key="11">
    <source>
        <dbReference type="ARBA" id="ARBA00022741"/>
    </source>
</evidence>
<dbReference type="InterPro" id="IPR038019">
    <property type="entry name" value="PRib_AMP_CycHydrolase_sf"/>
</dbReference>
<evidence type="ECO:0000256" key="14">
    <source>
        <dbReference type="ARBA" id="ARBA00023102"/>
    </source>
</evidence>
<reference evidence="18 19" key="1">
    <citation type="submission" date="2024-01" db="EMBL/GenBank/DDBJ databases">
        <title>Hyphobacterium bacterium isolated from marine sediment.</title>
        <authorList>
            <person name="Zhao S."/>
        </authorList>
    </citation>
    <scope>NUCLEOTIDE SEQUENCE [LARGE SCALE GENOMIC DNA]</scope>
    <source>
        <strain evidence="19">HN65</strain>
    </source>
</reference>
<evidence type="ECO:0000256" key="6">
    <source>
        <dbReference type="ARBA" id="ARBA00007731"/>
    </source>
</evidence>
<evidence type="ECO:0000313" key="19">
    <source>
        <dbReference type="Proteomes" id="UP001354971"/>
    </source>
</evidence>
<keyword evidence="14 16" id="KW-0368">Histidine biosynthesis</keyword>
<dbReference type="PANTHER" id="PTHR42945:SF9">
    <property type="entry name" value="HISTIDINE BIOSYNTHESIS BIFUNCTIONAL PROTEIN HISIE"/>
    <property type="match status" value="1"/>
</dbReference>
<gene>
    <name evidence="16 18" type="primary">hisIE</name>
    <name evidence="16" type="synonym">hisI</name>
    <name evidence="18" type="ORF">V0U79_10625</name>
</gene>